<accession>A0ABS0EKQ5</accession>
<dbReference type="EMBL" id="JADOET010000014">
    <property type="protein sequence ID" value="MBF8151043.1"/>
    <property type="molecule type" value="Genomic_DNA"/>
</dbReference>
<name>A0ABS0EKQ5_9FLAO</name>
<protein>
    <recommendedName>
        <fullName evidence="3">Lipoprotein</fullName>
    </recommendedName>
</protein>
<dbReference type="PROSITE" id="PS51257">
    <property type="entry name" value="PROKAR_LIPOPROTEIN"/>
    <property type="match status" value="1"/>
</dbReference>
<dbReference type="Proteomes" id="UP000611215">
    <property type="component" value="Unassembled WGS sequence"/>
</dbReference>
<keyword evidence="2" id="KW-1185">Reference proteome</keyword>
<comment type="caution">
    <text evidence="1">The sequence shown here is derived from an EMBL/GenBank/DDBJ whole genome shotgun (WGS) entry which is preliminary data.</text>
</comment>
<evidence type="ECO:0000313" key="2">
    <source>
        <dbReference type="Proteomes" id="UP000611215"/>
    </source>
</evidence>
<evidence type="ECO:0000313" key="1">
    <source>
        <dbReference type="EMBL" id="MBF8151043.1"/>
    </source>
</evidence>
<organism evidence="1 2">
    <name type="scientific">Winogradskyella marina</name>
    <dbReference type="NCBI Taxonomy" id="2785530"/>
    <lineage>
        <taxon>Bacteria</taxon>
        <taxon>Pseudomonadati</taxon>
        <taxon>Bacteroidota</taxon>
        <taxon>Flavobacteriia</taxon>
        <taxon>Flavobacteriales</taxon>
        <taxon>Flavobacteriaceae</taxon>
        <taxon>Winogradskyella</taxon>
    </lineage>
</organism>
<proteinExistence type="predicted"/>
<sequence length="183" mass="21538">MKNLTVLFFILVFTSCIPVKIAPKFKNQDYKIMQAKKFQKHMPRETAFIFKDPKNAGDFYNYINKKFKLNGKDVGYNVPFQLEGQTLYLSYHEAERTDESINLPLAVIDAKRESNGNSRLFEGNYSNRTGHWYILLTVYDENIKNCLRDKHLLKAKTIEYLKGLQQEYLTTQNYEELLLTKKS</sequence>
<gene>
    <name evidence="1" type="ORF">ITJ86_14120</name>
</gene>
<evidence type="ECO:0008006" key="3">
    <source>
        <dbReference type="Google" id="ProtNLM"/>
    </source>
</evidence>
<dbReference type="RefSeq" id="WP_195872300.1">
    <property type="nucleotide sequence ID" value="NZ_JADOET010000014.1"/>
</dbReference>
<reference evidence="1 2" key="1">
    <citation type="submission" date="2020-11" db="EMBL/GenBank/DDBJ databases">
        <title>Winogradskyella marina sp. nov., isolated from marine sediment.</title>
        <authorList>
            <person name="Bo J."/>
            <person name="Wang S."/>
            <person name="Song X."/>
            <person name="Du Z."/>
        </authorList>
    </citation>
    <scope>NUCLEOTIDE SEQUENCE [LARGE SCALE GENOMIC DNA]</scope>
    <source>
        <strain evidence="1 2">F6397</strain>
    </source>
</reference>